<gene>
    <name evidence="1" type="ORF">GRI32_00455</name>
</gene>
<dbReference type="RefSeq" id="WP_160589174.1">
    <property type="nucleotide sequence ID" value="NZ_BAAAFP010000002.1"/>
</dbReference>
<dbReference type="Proteomes" id="UP000435243">
    <property type="component" value="Unassembled WGS sequence"/>
</dbReference>
<evidence type="ECO:0000313" key="1">
    <source>
        <dbReference type="EMBL" id="MXO87208.1"/>
    </source>
</evidence>
<sequence>MTRIFKNGLAAIAAIALFAGSFGAVINIPADPVLSGVSVSAPTIA</sequence>
<name>A0A844ZHE9_9SPHN</name>
<dbReference type="EMBL" id="WTYY01000001">
    <property type="protein sequence ID" value="MXO87208.1"/>
    <property type="molecule type" value="Genomic_DNA"/>
</dbReference>
<organism evidence="1 2">
    <name type="scientific">Alteraurantiacibacter aestuarii</name>
    <dbReference type="NCBI Taxonomy" id="650004"/>
    <lineage>
        <taxon>Bacteria</taxon>
        <taxon>Pseudomonadati</taxon>
        <taxon>Pseudomonadota</taxon>
        <taxon>Alphaproteobacteria</taxon>
        <taxon>Sphingomonadales</taxon>
        <taxon>Erythrobacteraceae</taxon>
        <taxon>Alteraurantiacibacter</taxon>
    </lineage>
</organism>
<keyword evidence="2" id="KW-1185">Reference proteome</keyword>
<proteinExistence type="predicted"/>
<protein>
    <submittedName>
        <fullName evidence="1">Uncharacterized protein</fullName>
    </submittedName>
</protein>
<dbReference type="AlphaFoldDB" id="A0A844ZHE9"/>
<accession>A0A844ZHE9</accession>
<evidence type="ECO:0000313" key="2">
    <source>
        <dbReference type="Proteomes" id="UP000435243"/>
    </source>
</evidence>
<comment type="caution">
    <text evidence="1">The sequence shown here is derived from an EMBL/GenBank/DDBJ whole genome shotgun (WGS) entry which is preliminary data.</text>
</comment>
<reference evidence="1 2" key="1">
    <citation type="submission" date="2019-12" db="EMBL/GenBank/DDBJ databases">
        <title>Genomic-based taxomic classification of the family Erythrobacteraceae.</title>
        <authorList>
            <person name="Xu L."/>
        </authorList>
    </citation>
    <scope>NUCLEOTIDE SEQUENCE [LARGE SCALE GENOMIC DNA]</scope>
    <source>
        <strain evidence="1 2">JCM 16339</strain>
    </source>
</reference>